<sequence length="681" mass="78064">MGLRKLLLNILLLSLLQYTVLQKVFARQQESAENTQEVDNLNQLFKSTRTQAPIEAFEYAKKALSLSKKLKYTEGEATALNNLGVYHKQKGDYDTSLQYYKNALNLYDSLDNKYGSAKALSNIGNIYSMNRDFENALDYYLKAQEIFKVLNDTAHLTRLINNIGNVYLDIGQEKEAFTYYKKVLSIFNNSQEPQELFDPYSNIGKIYFNNELYDSALFYFNKSLAYEIGTGNKFGIAGTLVRISRVQNAQGNYGAALNSGEEAVTIASSVDSQPILMDAYSTLAEVYLHLNDIRSSYLYMNQYHSIKDSLFNEKTRKSIAELEKSIDLEQKEKEIVLLKKEAEINQLQYQNSQLLNFGTAILSVLLLLLAIVVYLKFRESKKAKALLEQQHEQILLSKRAIELQKIKLESWNQNITDSIEYAKNIQEGIMNHHNFESNLSDSFIFYKPKDIVSGDFYWYSQLNNIDMLVLVDCTGHGVAGAFMTVIANAVLNQIVNEQKMTDPATILKMMDYKVMETLKQKEISMRNHSMDMSICKIDKKEGVLTYAGAKRPLYIISEGEIEVIKGNKYTIGEYYESPHKEFTNKEISIHPKLKIYLSSDGFADQFGHSVEKKYMTSRFKNLLKAISEKNMKQQGISLGLEMQRWQGEMEQTDDMLVIGVSFENYLEKPELITTVLYPETK</sequence>
<feature type="repeat" description="TPR" evidence="1">
    <location>
        <begin position="157"/>
        <end position="190"/>
    </location>
</feature>
<organism evidence="5 6">
    <name type="scientific">Marivirga lumbricoides</name>
    <dbReference type="NCBI Taxonomy" id="1046115"/>
    <lineage>
        <taxon>Bacteria</taxon>
        <taxon>Pseudomonadati</taxon>
        <taxon>Bacteroidota</taxon>
        <taxon>Cytophagia</taxon>
        <taxon>Cytophagales</taxon>
        <taxon>Marivirgaceae</taxon>
        <taxon>Marivirga</taxon>
    </lineage>
</organism>
<feature type="coiled-coil region" evidence="2">
    <location>
        <begin position="312"/>
        <end position="348"/>
    </location>
</feature>
<feature type="transmembrane region" description="Helical" evidence="3">
    <location>
        <begin position="354"/>
        <end position="375"/>
    </location>
</feature>
<dbReference type="SMART" id="SM00028">
    <property type="entry name" value="TPR"/>
    <property type="match status" value="5"/>
</dbReference>
<reference evidence="5 6" key="1">
    <citation type="submission" date="2018-03" db="EMBL/GenBank/DDBJ databases">
        <title>Cross-interface Injection: A General Nanoliter Liquid Handling Method Applied to Single Cells Genome Amplification Automated Nanoliter Liquid Handling Applied to Single Cell Multiple Displacement Amplification.</title>
        <authorList>
            <person name="Yun J."/>
            <person name="Xu P."/>
            <person name="Xu J."/>
            <person name="Dai X."/>
            <person name="Wang Y."/>
            <person name="Zheng X."/>
            <person name="Cao C."/>
            <person name="Yi Q."/>
            <person name="Zhu Y."/>
            <person name="Wang L."/>
            <person name="Dong Z."/>
            <person name="Huang Y."/>
            <person name="Huang L."/>
            <person name="Du W."/>
        </authorList>
    </citation>
    <scope>NUCLEOTIDE SEQUENCE [LARGE SCALE GENOMIC DNA]</scope>
    <source>
        <strain evidence="5 6">Z-D1-2</strain>
    </source>
</reference>
<comment type="caution">
    <text evidence="5">The sequence shown here is derived from an EMBL/GenBank/DDBJ whole genome shotgun (WGS) entry which is preliminary data.</text>
</comment>
<name>A0A2T4DR66_9BACT</name>
<dbReference type="SUPFAM" id="SSF48452">
    <property type="entry name" value="TPR-like"/>
    <property type="match status" value="2"/>
</dbReference>
<dbReference type="AlphaFoldDB" id="A0A2T4DR66"/>
<dbReference type="InterPro" id="IPR036457">
    <property type="entry name" value="PPM-type-like_dom_sf"/>
</dbReference>
<keyword evidence="3" id="KW-0812">Transmembrane</keyword>
<dbReference type="PANTHER" id="PTHR10098">
    <property type="entry name" value="RAPSYN-RELATED"/>
    <property type="match status" value="1"/>
</dbReference>
<evidence type="ECO:0000256" key="2">
    <source>
        <dbReference type="SAM" id="Coils"/>
    </source>
</evidence>
<gene>
    <name evidence="5" type="ORF">C9994_08070</name>
</gene>
<keyword evidence="2" id="KW-0175">Coiled coil</keyword>
<dbReference type="Gene3D" id="3.60.40.10">
    <property type="entry name" value="PPM-type phosphatase domain"/>
    <property type="match status" value="1"/>
</dbReference>
<protein>
    <recommendedName>
        <fullName evidence="4">PPM-type phosphatase domain-containing protein</fullName>
    </recommendedName>
</protein>
<dbReference type="Gene3D" id="1.25.40.10">
    <property type="entry name" value="Tetratricopeptide repeat domain"/>
    <property type="match status" value="1"/>
</dbReference>
<evidence type="ECO:0000259" key="4">
    <source>
        <dbReference type="Pfam" id="PF07228"/>
    </source>
</evidence>
<dbReference type="Pfam" id="PF07228">
    <property type="entry name" value="SpoIIE"/>
    <property type="match status" value="1"/>
</dbReference>
<feature type="repeat" description="TPR" evidence="1">
    <location>
        <begin position="77"/>
        <end position="110"/>
    </location>
</feature>
<proteinExistence type="predicted"/>
<accession>A0A2T4DR66</accession>
<evidence type="ECO:0000313" key="6">
    <source>
        <dbReference type="Proteomes" id="UP000240608"/>
    </source>
</evidence>
<evidence type="ECO:0000313" key="5">
    <source>
        <dbReference type="EMBL" id="PTB96276.1"/>
    </source>
</evidence>
<dbReference type="InterPro" id="IPR001932">
    <property type="entry name" value="PPM-type_phosphatase-like_dom"/>
</dbReference>
<feature type="repeat" description="TPR" evidence="1">
    <location>
        <begin position="117"/>
        <end position="150"/>
    </location>
</feature>
<dbReference type="Pfam" id="PF13424">
    <property type="entry name" value="TPR_12"/>
    <property type="match status" value="2"/>
</dbReference>
<dbReference type="InterPro" id="IPR011990">
    <property type="entry name" value="TPR-like_helical_dom_sf"/>
</dbReference>
<dbReference type="PROSITE" id="PS50005">
    <property type="entry name" value="TPR"/>
    <property type="match status" value="3"/>
</dbReference>
<keyword evidence="3" id="KW-1133">Transmembrane helix</keyword>
<dbReference type="InterPro" id="IPR019734">
    <property type="entry name" value="TPR_rpt"/>
</dbReference>
<dbReference type="PANTHER" id="PTHR10098:SF108">
    <property type="entry name" value="TETRATRICOPEPTIDE REPEAT PROTEIN 28"/>
    <property type="match status" value="1"/>
</dbReference>
<keyword evidence="3" id="KW-0472">Membrane</keyword>
<evidence type="ECO:0000256" key="3">
    <source>
        <dbReference type="SAM" id="Phobius"/>
    </source>
</evidence>
<keyword evidence="1" id="KW-0802">TPR repeat</keyword>
<feature type="domain" description="PPM-type phosphatase" evidence="4">
    <location>
        <begin position="468"/>
        <end position="661"/>
    </location>
</feature>
<dbReference type="Pfam" id="PF13181">
    <property type="entry name" value="TPR_8"/>
    <property type="match status" value="1"/>
</dbReference>
<dbReference type="EMBL" id="PYVU01000058">
    <property type="protein sequence ID" value="PTB96276.1"/>
    <property type="molecule type" value="Genomic_DNA"/>
</dbReference>
<dbReference type="Proteomes" id="UP000240608">
    <property type="component" value="Unassembled WGS sequence"/>
</dbReference>
<evidence type="ECO:0000256" key="1">
    <source>
        <dbReference type="PROSITE-ProRule" id="PRU00339"/>
    </source>
</evidence>